<dbReference type="EMBL" id="JBJQND010000001">
    <property type="protein sequence ID" value="KAL3889218.1"/>
    <property type="molecule type" value="Genomic_DNA"/>
</dbReference>
<dbReference type="PANTHER" id="PTHR33480">
    <property type="entry name" value="SET DOMAIN-CONTAINING PROTEIN-RELATED"/>
    <property type="match status" value="1"/>
</dbReference>
<dbReference type="AlphaFoldDB" id="A0ABD3XUX2"/>
<dbReference type="InterPro" id="IPR011010">
    <property type="entry name" value="DNA_brk_join_enz"/>
</dbReference>
<feature type="non-terminal residue" evidence="2">
    <location>
        <position position="1"/>
    </location>
</feature>
<comment type="caution">
    <text evidence="2">The sequence shown here is derived from an EMBL/GenBank/DDBJ whole genome shotgun (WGS) entry which is preliminary data.</text>
</comment>
<evidence type="ECO:0000313" key="2">
    <source>
        <dbReference type="EMBL" id="KAL3889218.1"/>
    </source>
</evidence>
<evidence type="ECO:0008006" key="4">
    <source>
        <dbReference type="Google" id="ProtNLM"/>
    </source>
</evidence>
<accession>A0ABD3XUX2</accession>
<dbReference type="Proteomes" id="UP001634394">
    <property type="component" value="Unassembled WGS sequence"/>
</dbReference>
<protein>
    <recommendedName>
        <fullName evidence="4">Transposase</fullName>
    </recommendedName>
</protein>
<evidence type="ECO:0000313" key="3">
    <source>
        <dbReference type="Proteomes" id="UP001634394"/>
    </source>
</evidence>
<feature type="compositionally biased region" description="Basic and acidic residues" evidence="1">
    <location>
        <begin position="564"/>
        <end position="582"/>
    </location>
</feature>
<evidence type="ECO:0000256" key="1">
    <source>
        <dbReference type="SAM" id="MobiDB-lite"/>
    </source>
</evidence>
<name>A0ABD3XUX2_SINWO</name>
<proteinExistence type="predicted"/>
<gene>
    <name evidence="2" type="ORF">ACJMK2_001565</name>
</gene>
<feature type="region of interest" description="Disordered" evidence="1">
    <location>
        <begin position="561"/>
        <end position="582"/>
    </location>
</feature>
<keyword evidence="3" id="KW-1185">Reference proteome</keyword>
<organism evidence="2 3">
    <name type="scientific">Sinanodonta woodiana</name>
    <name type="common">Chinese pond mussel</name>
    <name type="synonym">Anodonta woodiana</name>
    <dbReference type="NCBI Taxonomy" id="1069815"/>
    <lineage>
        <taxon>Eukaryota</taxon>
        <taxon>Metazoa</taxon>
        <taxon>Spiralia</taxon>
        <taxon>Lophotrochozoa</taxon>
        <taxon>Mollusca</taxon>
        <taxon>Bivalvia</taxon>
        <taxon>Autobranchia</taxon>
        <taxon>Heteroconchia</taxon>
        <taxon>Palaeoheterodonta</taxon>
        <taxon>Unionida</taxon>
        <taxon>Unionoidea</taxon>
        <taxon>Unionidae</taxon>
        <taxon>Unioninae</taxon>
        <taxon>Sinanodonta</taxon>
    </lineage>
</organism>
<dbReference type="PANTHER" id="PTHR33480:SF1">
    <property type="entry name" value="TYR RECOMBINASE DOMAIN-CONTAINING PROTEIN"/>
    <property type="match status" value="1"/>
</dbReference>
<dbReference type="SUPFAM" id="SSF56349">
    <property type="entry name" value="DNA breaking-rejoining enzymes"/>
    <property type="match status" value="1"/>
</dbReference>
<reference evidence="2 3" key="1">
    <citation type="submission" date="2024-11" db="EMBL/GenBank/DDBJ databases">
        <title>Chromosome-level genome assembly of the freshwater bivalve Anodonta woodiana.</title>
        <authorList>
            <person name="Chen X."/>
        </authorList>
    </citation>
    <scope>NUCLEOTIDE SEQUENCE [LARGE SCALE GENOMIC DNA]</scope>
    <source>
        <strain evidence="2">MN2024</strain>
        <tissue evidence="2">Gills</tissue>
    </source>
</reference>
<sequence>KPSRYCMYCHQIITGGKLKRHILRKHKLEEEVKAAMLLPKQLQNKFFEDKRREGMYQFNIKFMTKPEMNETDKMQFMRERKPKYEDGLRMCSGCKSFLSNRSFYKHKQACINVTADAMKPKLFSSTLYHKDKEFVEEILNKFRTNEAGELCQTDFLIQQVGYRHFCLRRYEKGKKDEVRKFVMSEMRDLARLYLSFKSLSSQPVTTEEMFRRDNLSVLRDAIEKMVETSEDGKEKYGLKLTLNAIVQRTIKSHKGYYTETIQDDKYDEIKKFQLAYSFRSHEMFSNARYQCISSSVDKARRPEQLPEEEELMKLKTFISGQVKLVTDTFEITKYAWLRSLVVCRLTLYNGRRGEEPSRMLLSQWADAEDGVWLPSDQVLKIEDDAEKYLVGQFRLAYLHGKGRKFVPVLLPEDTIEAIKLLVAQRQSHGIKENNIFLFGTKSSSSHCSGWHSVKSVCIQAQVKINATKNRHRISTIYASLDMSLEHQRIFLDHMGHEAAISRDNYQCPIGIKEVRIMGKLLNNIDKGASTETVKLPEMLQQSTAPKKSKLPEMLQQSIAPKKFKLSERPEEPKEKTKSEKVTWSKEETAELRKVFKDFFTTSTSNTNCNSGYLPNKEEIINFLKNQMPQCLKLLSMQTAYLKTRTKLFNERKTIRENINRHQNKLI</sequence>